<dbReference type="SUPFAM" id="SSF89562">
    <property type="entry name" value="RraA-like"/>
    <property type="match status" value="1"/>
</dbReference>
<evidence type="ECO:0008006" key="4">
    <source>
        <dbReference type="Google" id="ProtNLM"/>
    </source>
</evidence>
<dbReference type="Pfam" id="PF03737">
    <property type="entry name" value="RraA-like"/>
    <property type="match status" value="1"/>
</dbReference>
<dbReference type="Gene3D" id="3.50.30.40">
    <property type="entry name" value="Ribonuclease E inhibitor RraA/RraA-like"/>
    <property type="match status" value="1"/>
</dbReference>
<comment type="caution">
    <text evidence="2">The sequence shown here is derived from an EMBL/GenBank/DDBJ whole genome shotgun (WGS) entry which is preliminary data.</text>
</comment>
<gene>
    <name evidence="2" type="ORF">ABZ510_02175</name>
</gene>
<dbReference type="InterPro" id="IPR005493">
    <property type="entry name" value="RraA/RraA-like"/>
</dbReference>
<evidence type="ECO:0000313" key="3">
    <source>
        <dbReference type="Proteomes" id="UP001550628"/>
    </source>
</evidence>
<accession>A0ABV2WIE7</accession>
<proteinExistence type="predicted"/>
<evidence type="ECO:0000313" key="2">
    <source>
        <dbReference type="EMBL" id="MEU1950645.1"/>
    </source>
</evidence>
<reference evidence="2 3" key="1">
    <citation type="submission" date="2024-06" db="EMBL/GenBank/DDBJ databases">
        <title>The Natural Products Discovery Center: Release of the First 8490 Sequenced Strains for Exploring Actinobacteria Biosynthetic Diversity.</title>
        <authorList>
            <person name="Kalkreuter E."/>
            <person name="Kautsar S.A."/>
            <person name="Yang D."/>
            <person name="Bader C.D."/>
            <person name="Teijaro C.N."/>
            <person name="Fluegel L."/>
            <person name="Davis C.M."/>
            <person name="Simpson J.R."/>
            <person name="Lauterbach L."/>
            <person name="Steele A.D."/>
            <person name="Gui C."/>
            <person name="Meng S."/>
            <person name="Li G."/>
            <person name="Viehrig K."/>
            <person name="Ye F."/>
            <person name="Su P."/>
            <person name="Kiefer A.F."/>
            <person name="Nichols A."/>
            <person name="Cepeda A.J."/>
            <person name="Yan W."/>
            <person name="Fan B."/>
            <person name="Jiang Y."/>
            <person name="Adhikari A."/>
            <person name="Zheng C.-J."/>
            <person name="Schuster L."/>
            <person name="Cowan T.M."/>
            <person name="Smanski M.J."/>
            <person name="Chevrette M.G."/>
            <person name="De Carvalho L.P.S."/>
            <person name="Shen B."/>
        </authorList>
    </citation>
    <scope>NUCLEOTIDE SEQUENCE [LARGE SCALE GENOMIC DNA]</scope>
    <source>
        <strain evidence="2 3">NPDC019708</strain>
    </source>
</reference>
<dbReference type="InterPro" id="IPR036704">
    <property type="entry name" value="RraA/RraA-like_sf"/>
</dbReference>
<name>A0ABV2WIE7_9NOCA</name>
<dbReference type="Proteomes" id="UP001550628">
    <property type="component" value="Unassembled WGS sequence"/>
</dbReference>
<evidence type="ECO:0000256" key="1">
    <source>
        <dbReference type="SAM" id="MobiDB-lite"/>
    </source>
</evidence>
<organism evidence="2 3">
    <name type="scientific">Nocardia rhamnosiphila</name>
    <dbReference type="NCBI Taxonomy" id="426716"/>
    <lineage>
        <taxon>Bacteria</taxon>
        <taxon>Bacillati</taxon>
        <taxon>Actinomycetota</taxon>
        <taxon>Actinomycetes</taxon>
        <taxon>Mycobacteriales</taxon>
        <taxon>Nocardiaceae</taxon>
        <taxon>Nocardia</taxon>
    </lineage>
</organism>
<dbReference type="RefSeq" id="WP_356954797.1">
    <property type="nucleotide sequence ID" value="NZ_JBEYBD010000002.1"/>
</dbReference>
<dbReference type="EMBL" id="JBEYBF010000001">
    <property type="protein sequence ID" value="MEU1950645.1"/>
    <property type="molecule type" value="Genomic_DNA"/>
</dbReference>
<sequence length="145" mass="15643">MGRVEHHQLAGVLADGRLRDFEQLRGYDFATWCRGEATRWGGDTVMPYGADIAVEIAGVAVIPGDLVYADAAGAVVIPADSLSRVLDEAEAVEREDAEAALQIQDERGADELGKMRPHLIAAPGPGRSRPRRFRCRGWSGADCTP</sequence>
<feature type="region of interest" description="Disordered" evidence="1">
    <location>
        <begin position="112"/>
        <end position="145"/>
    </location>
</feature>
<protein>
    <recommendedName>
        <fullName evidence="4">Oxaloacetate decarboxylase</fullName>
    </recommendedName>
</protein>
<keyword evidence="3" id="KW-1185">Reference proteome</keyword>